<dbReference type="InterPro" id="IPR036849">
    <property type="entry name" value="Enolase-like_C_sf"/>
</dbReference>
<dbReference type="SUPFAM" id="SSF51604">
    <property type="entry name" value="Enolase C-terminal domain-like"/>
    <property type="match status" value="1"/>
</dbReference>
<evidence type="ECO:0000259" key="1">
    <source>
        <dbReference type="Pfam" id="PF13378"/>
    </source>
</evidence>
<feature type="non-terminal residue" evidence="2">
    <location>
        <position position="1"/>
    </location>
</feature>
<dbReference type="AlphaFoldDB" id="A0A382J612"/>
<evidence type="ECO:0000313" key="2">
    <source>
        <dbReference type="EMBL" id="SVC06817.1"/>
    </source>
</evidence>
<feature type="domain" description="Enolase C-terminal" evidence="1">
    <location>
        <begin position="2"/>
        <end position="175"/>
    </location>
</feature>
<dbReference type="PANTHER" id="PTHR48080:SF2">
    <property type="entry name" value="D-GALACTONATE DEHYDRATASE"/>
    <property type="match status" value="1"/>
</dbReference>
<dbReference type="SFLD" id="SFLDS00001">
    <property type="entry name" value="Enolase"/>
    <property type="match status" value="1"/>
</dbReference>
<gene>
    <name evidence="2" type="ORF">METZ01_LOCUS259671</name>
</gene>
<reference evidence="2" key="1">
    <citation type="submission" date="2018-05" db="EMBL/GenBank/DDBJ databases">
        <authorList>
            <person name="Lanie J.A."/>
            <person name="Ng W.-L."/>
            <person name="Kazmierczak K.M."/>
            <person name="Andrzejewski T.M."/>
            <person name="Davidsen T.M."/>
            <person name="Wayne K.J."/>
            <person name="Tettelin H."/>
            <person name="Glass J.I."/>
            <person name="Rusch D."/>
            <person name="Podicherti R."/>
            <person name="Tsui H.-C.T."/>
            <person name="Winkler M.E."/>
        </authorList>
    </citation>
    <scope>NUCLEOTIDE SEQUENCE</scope>
</reference>
<dbReference type="Pfam" id="PF13378">
    <property type="entry name" value="MR_MLE_C"/>
    <property type="match status" value="1"/>
</dbReference>
<name>A0A382J612_9ZZZZ</name>
<sequence>VALMCDAAGMFTPTEAYRLIEALRPLGMHFVEEPTNMDTVEPTLRLKRDFPDVPIAVGERLITRWDCRPWFEQQAIDVCQADISHTGGISELMKIAHFAEVYGIRLAPHNPYGPVALAAVAHVAASIQNFDIVEHCPIQPWFDDVQTLKVPLEAGYIDMDELGTRPGLGVELDMDFVRSRNQHVPAGGQGYEQADGSLPLI</sequence>
<protein>
    <recommendedName>
        <fullName evidence="1">Enolase C-terminal domain-containing protein</fullName>
    </recommendedName>
</protein>
<dbReference type="InterPro" id="IPR029065">
    <property type="entry name" value="Enolase_C-like"/>
</dbReference>
<dbReference type="InterPro" id="IPR034593">
    <property type="entry name" value="DgoD-like"/>
</dbReference>
<dbReference type="PANTHER" id="PTHR48080">
    <property type="entry name" value="D-GALACTONATE DEHYDRATASE-RELATED"/>
    <property type="match status" value="1"/>
</dbReference>
<accession>A0A382J612</accession>
<organism evidence="2">
    <name type="scientific">marine metagenome</name>
    <dbReference type="NCBI Taxonomy" id="408172"/>
    <lineage>
        <taxon>unclassified sequences</taxon>
        <taxon>metagenomes</taxon>
        <taxon>ecological metagenomes</taxon>
    </lineage>
</organism>
<dbReference type="Gene3D" id="3.20.20.120">
    <property type="entry name" value="Enolase-like C-terminal domain"/>
    <property type="match status" value="1"/>
</dbReference>
<dbReference type="EMBL" id="UINC01071704">
    <property type="protein sequence ID" value="SVC06817.1"/>
    <property type="molecule type" value="Genomic_DNA"/>
</dbReference>
<proteinExistence type="predicted"/>